<organism evidence="2">
    <name type="scientific">marine metagenome</name>
    <dbReference type="NCBI Taxonomy" id="408172"/>
    <lineage>
        <taxon>unclassified sequences</taxon>
        <taxon>metagenomes</taxon>
        <taxon>ecological metagenomes</taxon>
    </lineage>
</organism>
<feature type="transmembrane region" description="Helical" evidence="1">
    <location>
        <begin position="167"/>
        <end position="185"/>
    </location>
</feature>
<keyword evidence="1" id="KW-1133">Transmembrane helix</keyword>
<evidence type="ECO:0000313" key="2">
    <source>
        <dbReference type="EMBL" id="SVB94666.1"/>
    </source>
</evidence>
<dbReference type="AlphaFoldDB" id="A0A382I4Y0"/>
<keyword evidence="1" id="KW-0812">Transmembrane</keyword>
<evidence type="ECO:0000256" key="1">
    <source>
        <dbReference type="SAM" id="Phobius"/>
    </source>
</evidence>
<keyword evidence="1" id="KW-0472">Membrane</keyword>
<feature type="non-terminal residue" evidence="2">
    <location>
        <position position="1"/>
    </location>
</feature>
<accession>A0A382I4Y0</accession>
<dbReference type="EMBL" id="UINC01065227">
    <property type="protein sequence ID" value="SVB94666.1"/>
    <property type="molecule type" value="Genomic_DNA"/>
</dbReference>
<reference evidence="2" key="1">
    <citation type="submission" date="2018-05" db="EMBL/GenBank/DDBJ databases">
        <authorList>
            <person name="Lanie J.A."/>
            <person name="Ng W.-L."/>
            <person name="Kazmierczak K.M."/>
            <person name="Andrzejewski T.M."/>
            <person name="Davidsen T.M."/>
            <person name="Wayne K.J."/>
            <person name="Tettelin H."/>
            <person name="Glass J.I."/>
            <person name="Rusch D."/>
            <person name="Podicherti R."/>
            <person name="Tsui H.-C.T."/>
            <person name="Winkler M.E."/>
        </authorList>
    </citation>
    <scope>NUCLEOTIDE SEQUENCE</scope>
</reference>
<protein>
    <submittedName>
        <fullName evidence="2">Uncharacterized protein</fullName>
    </submittedName>
</protein>
<gene>
    <name evidence="2" type="ORF">METZ01_LOCUS247520</name>
</gene>
<name>A0A382I4Y0_9ZZZZ</name>
<sequence>VEIKVPEDYSRDPIWLKIRGLELDDGISQLTFSKRLARENRWAHWFALEVIDEYKKFLYLKVRADHPVTPSVQVDQAWHLHLIYTRLYWDDFAKDMPFELHHDPSKGGMAENDKFTDWYSNTLKSYQRIFGMDPPVNIWPDPRERFRENQSWQWLDMSQHIIVDQKMGYLVLITAFLLFLALGWLRPI</sequence>
<proteinExistence type="predicted"/>